<comment type="cofactor">
    <cofactor evidence="13 14">
        <name>Zn(2+)</name>
        <dbReference type="ChEBI" id="CHEBI:29105"/>
    </cofactor>
    <text evidence="13 14">Binds 1 zinc ion per monomer.</text>
</comment>
<dbReference type="Pfam" id="PF08275">
    <property type="entry name" value="DNAG_N"/>
    <property type="match status" value="1"/>
</dbReference>
<dbReference type="FunFam" id="3.90.580.10:FF:000001">
    <property type="entry name" value="DNA primase"/>
    <property type="match status" value="1"/>
</dbReference>
<keyword evidence="7 14" id="KW-0863">Zinc-finger</keyword>
<dbReference type="SMART" id="SM00493">
    <property type="entry name" value="TOPRIM"/>
    <property type="match status" value="1"/>
</dbReference>
<dbReference type="InterPro" id="IPR030846">
    <property type="entry name" value="DnaG_bac"/>
</dbReference>
<keyword evidence="9" id="KW-0460">Magnesium</keyword>
<dbReference type="AlphaFoldDB" id="A0A1F7GWE9"/>
<dbReference type="GO" id="GO:0003677">
    <property type="term" value="F:DNA binding"/>
    <property type="evidence" value="ECO:0007669"/>
    <property type="project" value="UniProtKB-KW"/>
</dbReference>
<comment type="caution">
    <text evidence="12">Lacks conserved residue(s) required for the propagation of feature annotation.</text>
</comment>
<dbReference type="PIRSF" id="PIRSF002811">
    <property type="entry name" value="DnaG"/>
    <property type="match status" value="1"/>
</dbReference>
<dbReference type="InterPro" id="IPR034151">
    <property type="entry name" value="TOPRIM_DnaG_bac"/>
</dbReference>
<evidence type="ECO:0000256" key="8">
    <source>
        <dbReference type="ARBA" id="ARBA00022833"/>
    </source>
</evidence>
<comment type="similarity">
    <text evidence="12 13">Belongs to the DnaG primase family.</text>
</comment>
<dbReference type="InterPro" id="IPR019475">
    <property type="entry name" value="DNA_primase_DnaB-bd"/>
</dbReference>
<comment type="function">
    <text evidence="12 13">RNA polymerase that catalyzes the synthesis of short RNA molecules used as primers for DNA polymerase during DNA replication.</text>
</comment>
<dbReference type="GO" id="GO:0005737">
    <property type="term" value="C:cytoplasm"/>
    <property type="evidence" value="ECO:0007669"/>
    <property type="project" value="TreeGrafter"/>
</dbReference>
<dbReference type="Pfam" id="PF01807">
    <property type="entry name" value="Zn_ribbon_DnaG"/>
    <property type="match status" value="1"/>
</dbReference>
<organism evidence="16 17">
    <name type="scientific">Candidatus Roizmanbacteria bacterium RIFCSPHIGHO2_02_FULL_38_11</name>
    <dbReference type="NCBI Taxonomy" id="1802039"/>
    <lineage>
        <taxon>Bacteria</taxon>
        <taxon>Candidatus Roizmaniibacteriota</taxon>
    </lineage>
</organism>
<evidence type="ECO:0000256" key="10">
    <source>
        <dbReference type="ARBA" id="ARBA00023125"/>
    </source>
</evidence>
<dbReference type="EC" id="2.7.7.101" evidence="12"/>
<protein>
    <recommendedName>
        <fullName evidence="12 13">DNA primase</fullName>
        <ecNumber evidence="12">2.7.7.101</ecNumber>
    </recommendedName>
</protein>
<evidence type="ECO:0000256" key="7">
    <source>
        <dbReference type="ARBA" id="ARBA00022771"/>
    </source>
</evidence>
<evidence type="ECO:0000259" key="15">
    <source>
        <dbReference type="PROSITE" id="PS50880"/>
    </source>
</evidence>
<comment type="caution">
    <text evidence="16">The sequence shown here is derived from an EMBL/GenBank/DDBJ whole genome shotgun (WGS) entry which is preliminary data.</text>
</comment>
<dbReference type="InterPro" id="IPR036977">
    <property type="entry name" value="DNA_primase_Znf_CHC2"/>
</dbReference>
<evidence type="ECO:0000256" key="12">
    <source>
        <dbReference type="HAMAP-Rule" id="MF_00974"/>
    </source>
</evidence>
<reference evidence="16 17" key="1">
    <citation type="journal article" date="2016" name="Nat. Commun.">
        <title>Thousands of microbial genomes shed light on interconnected biogeochemical processes in an aquifer system.</title>
        <authorList>
            <person name="Anantharaman K."/>
            <person name="Brown C.T."/>
            <person name="Hug L.A."/>
            <person name="Sharon I."/>
            <person name="Castelle C.J."/>
            <person name="Probst A.J."/>
            <person name="Thomas B.C."/>
            <person name="Singh A."/>
            <person name="Wilkins M.J."/>
            <person name="Karaoz U."/>
            <person name="Brodie E.L."/>
            <person name="Williams K.H."/>
            <person name="Hubbard S.S."/>
            <person name="Banfield J.F."/>
        </authorList>
    </citation>
    <scope>NUCLEOTIDE SEQUENCE [LARGE SCALE GENOMIC DNA]</scope>
</reference>
<dbReference type="SUPFAM" id="SSF56731">
    <property type="entry name" value="DNA primase core"/>
    <property type="match status" value="1"/>
</dbReference>
<dbReference type="Gene3D" id="3.90.980.10">
    <property type="entry name" value="DNA primase, catalytic core, N-terminal domain"/>
    <property type="match status" value="1"/>
</dbReference>
<evidence type="ECO:0000256" key="13">
    <source>
        <dbReference type="PIRNR" id="PIRNR002811"/>
    </source>
</evidence>
<dbReference type="InterPro" id="IPR050219">
    <property type="entry name" value="DnaG_primase"/>
</dbReference>
<dbReference type="InterPro" id="IPR006171">
    <property type="entry name" value="TOPRIM_dom"/>
</dbReference>
<dbReference type="PANTHER" id="PTHR30313:SF2">
    <property type="entry name" value="DNA PRIMASE"/>
    <property type="match status" value="1"/>
</dbReference>
<evidence type="ECO:0000256" key="4">
    <source>
        <dbReference type="ARBA" id="ARBA00022695"/>
    </source>
</evidence>
<dbReference type="PROSITE" id="PS50880">
    <property type="entry name" value="TOPRIM"/>
    <property type="match status" value="1"/>
</dbReference>
<evidence type="ECO:0000256" key="2">
    <source>
        <dbReference type="ARBA" id="ARBA00022515"/>
    </source>
</evidence>
<keyword evidence="3 12" id="KW-0808">Transferase</keyword>
<evidence type="ECO:0000313" key="16">
    <source>
        <dbReference type="EMBL" id="OGK23420.1"/>
    </source>
</evidence>
<dbReference type="Pfam" id="PF13155">
    <property type="entry name" value="Toprim_2"/>
    <property type="match status" value="1"/>
</dbReference>
<keyword evidence="10 12" id="KW-0238">DNA-binding</keyword>
<dbReference type="GO" id="GO:1990077">
    <property type="term" value="C:primosome complex"/>
    <property type="evidence" value="ECO:0007669"/>
    <property type="project" value="UniProtKB-KW"/>
</dbReference>
<keyword evidence="4 12" id="KW-0548">Nucleotidyltransferase</keyword>
<dbReference type="HAMAP" id="MF_00974">
    <property type="entry name" value="DNA_primase_DnaG"/>
    <property type="match status" value="1"/>
</dbReference>
<feature type="zinc finger region" description="CHC2-type" evidence="14">
    <location>
        <begin position="35"/>
        <end position="60"/>
    </location>
</feature>
<keyword evidence="5 12" id="KW-0235">DNA replication</keyword>
<evidence type="ECO:0000256" key="5">
    <source>
        <dbReference type="ARBA" id="ARBA00022705"/>
    </source>
</evidence>
<dbReference type="InterPro" id="IPR013264">
    <property type="entry name" value="DNAG_N"/>
</dbReference>
<dbReference type="Gene3D" id="1.10.860.10">
    <property type="entry name" value="DNAb Helicase, Chain A"/>
    <property type="match status" value="1"/>
</dbReference>
<dbReference type="GO" id="GO:0003899">
    <property type="term" value="F:DNA-directed RNA polymerase activity"/>
    <property type="evidence" value="ECO:0007669"/>
    <property type="project" value="UniProtKB-UniRule"/>
</dbReference>
<keyword evidence="6 13" id="KW-0479">Metal-binding</keyword>
<evidence type="ECO:0000256" key="6">
    <source>
        <dbReference type="ARBA" id="ARBA00022723"/>
    </source>
</evidence>
<dbReference type="InterPro" id="IPR006295">
    <property type="entry name" value="DNA_primase_DnaG"/>
</dbReference>
<dbReference type="PANTHER" id="PTHR30313">
    <property type="entry name" value="DNA PRIMASE"/>
    <property type="match status" value="1"/>
</dbReference>
<dbReference type="Gene3D" id="3.90.580.10">
    <property type="entry name" value="Zinc finger, CHC2-type domain"/>
    <property type="match status" value="1"/>
</dbReference>
<keyword evidence="1 12" id="KW-0240">DNA-directed RNA polymerase</keyword>
<evidence type="ECO:0000256" key="1">
    <source>
        <dbReference type="ARBA" id="ARBA00022478"/>
    </source>
</evidence>
<keyword evidence="11 12" id="KW-0804">Transcription</keyword>
<evidence type="ECO:0000256" key="9">
    <source>
        <dbReference type="ARBA" id="ARBA00022842"/>
    </source>
</evidence>
<gene>
    <name evidence="12" type="primary">dnaG</name>
    <name evidence="16" type="ORF">A3C25_02000</name>
</gene>
<dbReference type="Gene3D" id="3.40.1360.10">
    <property type="match status" value="1"/>
</dbReference>
<dbReference type="SMART" id="SM00400">
    <property type="entry name" value="ZnF_CHCC"/>
    <property type="match status" value="1"/>
</dbReference>
<dbReference type="Pfam" id="PF10410">
    <property type="entry name" value="DnaB_bind"/>
    <property type="match status" value="1"/>
</dbReference>
<sequence>MESVIEEIKKKIDIVALINSFIPIKKTGRNYKGLCPFHQEKSPSFVVSPDRQIWHCFGACQEGGDVIKFLMKWENITFIEALRELAEKAGVKLTNVNFEDKLWKKKEQIIGINLLATEYFEYILHKTRFGEKARDYLKSRSLDEKIIRKFQLGYAPLSWDSLLNFLKKKKFSEVEILNTGLLVQGGRGNLYDRFRGRLVFPIKDARGNVIGFSGRILEEIVKEAKYINTPETLLYHKRETLYGINLAKEAVKKENNIFLVEGEFDVISPYRLGIENIVAIKGSAVTREQLMFLKRFTNKITLALDSDKAGEEAMKKGMEEAENFEFDVGIVSFDFAKDPDEAIRKDPIKFKKAIKNSIPFYDFIIGLSQKKNPTNDAYSKKQIAEEVTAFVEKIKNPIVQSHYIKKIASILDVSETSIEVLMRRMKRKKMQRFTTPIQKKTATEMMREIIIQKYLLSLIFQSEDPYRLAQDIFKIFTIDDLSVPAYQKICQLFFKFKETQERFYLNRFIELLPPELRSAFDELYLFASTEIETKNEKIEKLVFEAKRYSLKRKISQLLSSESSEEKEINESLRSVNQELTRVEKKIVTL</sequence>
<dbReference type="EMBL" id="MFZO01000047">
    <property type="protein sequence ID" value="OGK23420.1"/>
    <property type="molecule type" value="Genomic_DNA"/>
</dbReference>
<dbReference type="Proteomes" id="UP000177913">
    <property type="component" value="Unassembled WGS sequence"/>
</dbReference>
<evidence type="ECO:0000256" key="14">
    <source>
        <dbReference type="PIRSR" id="PIRSR002811-1"/>
    </source>
</evidence>
<name>A0A1F7GWE9_9BACT</name>
<dbReference type="NCBIfam" id="TIGR01391">
    <property type="entry name" value="dnaG"/>
    <property type="match status" value="1"/>
</dbReference>
<dbReference type="CDD" id="cd03364">
    <property type="entry name" value="TOPRIM_DnaG_primases"/>
    <property type="match status" value="1"/>
</dbReference>
<comment type="catalytic activity">
    <reaction evidence="12">
        <text>ssDNA + n NTP = ssDNA/pppN(pN)n-1 hybrid + (n-1) diphosphate.</text>
        <dbReference type="EC" id="2.7.7.101"/>
    </reaction>
</comment>
<dbReference type="SUPFAM" id="SSF57783">
    <property type="entry name" value="Zinc beta-ribbon"/>
    <property type="match status" value="1"/>
</dbReference>
<accession>A0A1F7GWE9</accession>
<keyword evidence="2 12" id="KW-0639">Primosome</keyword>
<dbReference type="InterPro" id="IPR016136">
    <property type="entry name" value="DNA_helicase_N/primase_C"/>
</dbReference>
<comment type="subunit">
    <text evidence="12">Monomer. Interacts with DnaB.</text>
</comment>
<dbReference type="InterPro" id="IPR037068">
    <property type="entry name" value="DNA_primase_core_N_sf"/>
</dbReference>
<evidence type="ECO:0000256" key="11">
    <source>
        <dbReference type="ARBA" id="ARBA00023163"/>
    </source>
</evidence>
<dbReference type="FunFam" id="3.90.980.10:FF:000001">
    <property type="entry name" value="DNA primase"/>
    <property type="match status" value="1"/>
</dbReference>
<evidence type="ECO:0000256" key="3">
    <source>
        <dbReference type="ARBA" id="ARBA00022679"/>
    </source>
</evidence>
<dbReference type="InterPro" id="IPR002694">
    <property type="entry name" value="Znf_CHC2"/>
</dbReference>
<dbReference type="GO" id="GO:0000428">
    <property type="term" value="C:DNA-directed RNA polymerase complex"/>
    <property type="evidence" value="ECO:0007669"/>
    <property type="project" value="UniProtKB-KW"/>
</dbReference>
<proteinExistence type="inferred from homology"/>
<feature type="domain" description="Toprim" evidence="15">
    <location>
        <begin position="255"/>
        <end position="336"/>
    </location>
</feature>
<evidence type="ECO:0000313" key="17">
    <source>
        <dbReference type="Proteomes" id="UP000177913"/>
    </source>
</evidence>
<keyword evidence="8 13" id="KW-0862">Zinc</keyword>
<dbReference type="GO" id="GO:0006269">
    <property type="term" value="P:DNA replication, synthesis of primer"/>
    <property type="evidence" value="ECO:0007669"/>
    <property type="project" value="UniProtKB-UniRule"/>
</dbReference>
<dbReference type="GO" id="GO:0008270">
    <property type="term" value="F:zinc ion binding"/>
    <property type="evidence" value="ECO:0007669"/>
    <property type="project" value="UniProtKB-KW"/>
</dbReference>